<dbReference type="AlphaFoldDB" id="A0A2A2AJM8"/>
<feature type="domain" description="PIN" evidence="1">
    <location>
        <begin position="3"/>
        <end position="113"/>
    </location>
</feature>
<dbReference type="NCBIfam" id="TIGR00305">
    <property type="entry name" value="putative toxin-antitoxin system toxin component, PIN family"/>
    <property type="match status" value="1"/>
</dbReference>
<dbReference type="RefSeq" id="WP_095557808.1">
    <property type="nucleotide sequence ID" value="NZ_NSJD01000032.1"/>
</dbReference>
<protein>
    <submittedName>
        <fullName evidence="2">Putative toxin-antitoxin system toxin component, PIN family</fullName>
    </submittedName>
</protein>
<comment type="caution">
    <text evidence="2">The sequence shown here is derived from an EMBL/GenBank/DDBJ whole genome shotgun (WGS) entry which is preliminary data.</text>
</comment>
<reference evidence="2 3" key="1">
    <citation type="submission" date="2017-08" db="EMBL/GenBank/DDBJ databases">
        <title>WGS of Clinical strains of the CDC Group NO-1 linked to zoonotic infections in humans.</title>
        <authorList>
            <person name="Bernier A.-M."/>
            <person name="Bernard K."/>
        </authorList>
    </citation>
    <scope>NUCLEOTIDE SEQUENCE [LARGE SCALE GENOMIC DNA]</scope>
    <source>
        <strain evidence="2 3">NML79-0751</strain>
    </source>
</reference>
<name>A0A2A2AJM8_9BURK</name>
<dbReference type="PANTHER" id="PTHR34610">
    <property type="entry name" value="SSL7007 PROTEIN"/>
    <property type="match status" value="1"/>
</dbReference>
<dbReference type="InterPro" id="IPR029060">
    <property type="entry name" value="PIN-like_dom_sf"/>
</dbReference>
<gene>
    <name evidence="2" type="ORF">CK623_13025</name>
</gene>
<dbReference type="EMBL" id="NSJD01000032">
    <property type="protein sequence ID" value="PAT37953.1"/>
    <property type="molecule type" value="Genomic_DNA"/>
</dbReference>
<dbReference type="Pfam" id="PF13470">
    <property type="entry name" value="PIN_3"/>
    <property type="match status" value="1"/>
</dbReference>
<evidence type="ECO:0000313" key="2">
    <source>
        <dbReference type="EMBL" id="PAT37953.1"/>
    </source>
</evidence>
<dbReference type="PANTHER" id="PTHR34610:SF3">
    <property type="entry name" value="SSL7007 PROTEIN"/>
    <property type="match status" value="1"/>
</dbReference>
<organism evidence="2 3">
    <name type="scientific">Vandammella animalimorsus</name>
    <dbReference type="NCBI Taxonomy" id="2029117"/>
    <lineage>
        <taxon>Bacteria</taxon>
        <taxon>Pseudomonadati</taxon>
        <taxon>Pseudomonadota</taxon>
        <taxon>Betaproteobacteria</taxon>
        <taxon>Burkholderiales</taxon>
        <taxon>Comamonadaceae</taxon>
        <taxon>Vandammella</taxon>
    </lineage>
</organism>
<evidence type="ECO:0000313" key="3">
    <source>
        <dbReference type="Proteomes" id="UP000218644"/>
    </source>
</evidence>
<dbReference type="InterPro" id="IPR002850">
    <property type="entry name" value="PIN_toxin-like"/>
</dbReference>
<dbReference type="InterPro" id="IPR002716">
    <property type="entry name" value="PIN_dom"/>
</dbReference>
<dbReference type="Proteomes" id="UP000218644">
    <property type="component" value="Unassembled WGS sequence"/>
</dbReference>
<sequence>MLIVVDTNVFVGACLGLGACSRVIAACIQGRHMPLMGSTLLTEYEDVLSRHPLFACSRLDDRERQELLDIFLSNCRWIRVYYAWRPNLPDEGDNHLFELAIAGNAQAIVSRNLRHLRQGQLHFPDLRLLSPEQFSKEFPP</sequence>
<dbReference type="SUPFAM" id="SSF88723">
    <property type="entry name" value="PIN domain-like"/>
    <property type="match status" value="1"/>
</dbReference>
<evidence type="ECO:0000259" key="1">
    <source>
        <dbReference type="Pfam" id="PF13470"/>
    </source>
</evidence>
<accession>A0A2A2AJM8</accession>
<proteinExistence type="predicted"/>